<evidence type="ECO:0000256" key="8">
    <source>
        <dbReference type="ARBA" id="ARBA00023157"/>
    </source>
</evidence>
<keyword evidence="6 10" id="KW-0378">Hydrolase</keyword>
<evidence type="ECO:0000256" key="5">
    <source>
        <dbReference type="ARBA" id="ARBA00022729"/>
    </source>
</evidence>
<keyword evidence="7" id="KW-0106">Calcium</keyword>
<dbReference type="GO" id="GO:0045493">
    <property type="term" value="P:xylan catabolic process"/>
    <property type="evidence" value="ECO:0007669"/>
    <property type="project" value="UniProtKB-KW"/>
</dbReference>
<dbReference type="SUPFAM" id="SSF53474">
    <property type="entry name" value="alpha/beta-Hydrolases"/>
    <property type="match status" value="1"/>
</dbReference>
<dbReference type="Proteomes" id="UP001310594">
    <property type="component" value="Unassembled WGS sequence"/>
</dbReference>
<feature type="signal peptide" evidence="10">
    <location>
        <begin position="1"/>
        <end position="18"/>
    </location>
</feature>
<dbReference type="InterPro" id="IPR029058">
    <property type="entry name" value="AB_hydrolase_fold"/>
</dbReference>
<comment type="caution">
    <text evidence="12">The sequence shown here is derived from an EMBL/GenBank/DDBJ whole genome shotgun (WGS) entry which is preliminary data.</text>
</comment>
<keyword evidence="4" id="KW-0479">Metal-binding</keyword>
<evidence type="ECO:0000256" key="4">
    <source>
        <dbReference type="ARBA" id="ARBA00022723"/>
    </source>
</evidence>
<feature type="region of interest" description="Disordered" evidence="11">
    <location>
        <begin position="384"/>
        <end position="405"/>
    </location>
</feature>
<dbReference type="AlphaFoldDB" id="A0AAN7WML6"/>
<dbReference type="GO" id="GO:0030600">
    <property type="term" value="F:feruloyl esterase activity"/>
    <property type="evidence" value="ECO:0007669"/>
    <property type="project" value="UniProtKB-EC"/>
</dbReference>
<evidence type="ECO:0000256" key="10">
    <source>
        <dbReference type="RuleBase" id="RU361238"/>
    </source>
</evidence>
<feature type="chain" id="PRO_5042670102" description="Carboxylic ester hydrolase" evidence="10">
    <location>
        <begin position="19"/>
        <end position="971"/>
    </location>
</feature>
<keyword evidence="3" id="KW-0858">Xylan degradation</keyword>
<evidence type="ECO:0000256" key="11">
    <source>
        <dbReference type="SAM" id="MobiDB-lite"/>
    </source>
</evidence>
<evidence type="ECO:0000313" key="12">
    <source>
        <dbReference type="EMBL" id="KAK5702025.1"/>
    </source>
</evidence>
<feature type="compositionally biased region" description="Basic and acidic residues" evidence="11">
    <location>
        <begin position="43"/>
        <end position="53"/>
    </location>
</feature>
<dbReference type="InterPro" id="IPR011118">
    <property type="entry name" value="Tannase/feruloyl_esterase"/>
</dbReference>
<keyword evidence="2" id="KW-0719">Serine esterase</keyword>
<sequence>MHSVSLFSAAVLLGGATAARLPFQRGGWGGQRQHEAASSQEWDDSHRQHEHRPPPYWGQAPHYPNTPADVTSSVLVSAPTAYSTSSAPNTVNSTSTFVYTNTSSSLSGYAPTSTVTIIESSTVSPIAPYTSDPSTDSSAAPPADSYPTAASSSSDVPVAPVDYSSSAPSSPDSPVSSVPVDGAHTTVVVTDVTTILTTVCPYEETHTSAGLTTTSTADYDVTSTITSSYQTTITVVETASVSAPSSPDSPVSSAPLDGAHTTVVVTDVTTILTTVCPYEETYTSAGLTTTSTADYDVTSTITSSYQTTITVVETASVSGYPVGPVVTPYPYSNSSASATLSGSAGTVGSTSISLVTVGTSSSIISSSAVSSSAINSQNATSASSTLSTPIVSSNSTSSYLTGTATRPTMAPTTSAVVNSTANTTSSIYCSNLCNVLSLDTEYSTTAISCDAIPAGQQVTLEGGQATAGCGSPAGFFTPSVDICRVTLTVETSGESEAYMEVWLPNNSTDAWNGRTLSTDNGGANGCVHYVDLEYVTSLGFAAIGDNGGHNSSAFDGGWMYFNNEAILDWVYRARHAATEAGKQVIDQFYGEEHTYSYYMGCSTGGQQGLYSAQHFPDDFDGIIAGSAAADFNHLQAWSGRFVQLTGLNSSDPKFLTIAQWTIVQSYIFDVCDAALDGVDDGIIEDPTICKFDATAIPVCAEGATDNCLTATQIDTVTQVFSELYNSEGELLYPQLLYGSQIDAFKLGQLSGSVQGIAKSWYGGAVYNSSTYDATQMNQADYAQADATDELHGHVSAFSGDLSAFNAAGKKLLMYHGLADPLVSGANSQRYYLKVAKTLGMGNTDMDSFMRYFRISGMAHCGVGGISGAGAWMFGQSGLASAGSDNVIMNMVDWVENGNAPDTITGTKFWYDTPSAGIEFERTHCRFPYRTTYSGSGDWTDPSTWSCAFIDDWQTCAVGATPRLCNADGSFN</sequence>
<evidence type="ECO:0000313" key="13">
    <source>
        <dbReference type="Proteomes" id="UP001310594"/>
    </source>
</evidence>
<evidence type="ECO:0000256" key="9">
    <source>
        <dbReference type="ARBA" id="ARBA00034075"/>
    </source>
</evidence>
<comment type="similarity">
    <text evidence="1 10">Belongs to the tannase family.</text>
</comment>
<proteinExistence type="inferred from homology"/>
<feature type="compositionally biased region" description="Low complexity" evidence="11">
    <location>
        <begin position="387"/>
        <end position="398"/>
    </location>
</feature>
<dbReference type="PANTHER" id="PTHR33938">
    <property type="entry name" value="FERULOYL ESTERASE B-RELATED"/>
    <property type="match status" value="1"/>
</dbReference>
<accession>A0AAN7WML6</accession>
<evidence type="ECO:0000256" key="2">
    <source>
        <dbReference type="ARBA" id="ARBA00022487"/>
    </source>
</evidence>
<keyword evidence="3" id="KW-0624">Polysaccharide degradation</keyword>
<reference evidence="12" key="1">
    <citation type="submission" date="2023-08" db="EMBL/GenBank/DDBJ databases">
        <title>Black Yeasts Isolated from many extreme environments.</title>
        <authorList>
            <person name="Coleine C."/>
            <person name="Stajich J.E."/>
            <person name="Selbmann L."/>
        </authorList>
    </citation>
    <scope>NUCLEOTIDE SEQUENCE</scope>
    <source>
        <strain evidence="12">CCFEE 5810</strain>
    </source>
</reference>
<dbReference type="EC" id="3.1.1.-" evidence="10"/>
<evidence type="ECO:0000256" key="3">
    <source>
        <dbReference type="ARBA" id="ARBA00022651"/>
    </source>
</evidence>
<dbReference type="PANTHER" id="PTHR33938:SF15">
    <property type="entry name" value="FERULOYL ESTERASE B-RELATED"/>
    <property type="match status" value="1"/>
</dbReference>
<keyword evidence="3" id="KW-0119">Carbohydrate metabolism</keyword>
<keyword evidence="8" id="KW-1015">Disulfide bond</keyword>
<evidence type="ECO:0000256" key="1">
    <source>
        <dbReference type="ARBA" id="ARBA00006249"/>
    </source>
</evidence>
<evidence type="ECO:0000256" key="6">
    <source>
        <dbReference type="ARBA" id="ARBA00022801"/>
    </source>
</evidence>
<evidence type="ECO:0000256" key="7">
    <source>
        <dbReference type="ARBA" id="ARBA00022837"/>
    </source>
</evidence>
<protein>
    <recommendedName>
        <fullName evidence="10">Carboxylic ester hydrolase</fullName>
        <ecNumber evidence="10">3.1.1.-</ecNumber>
    </recommendedName>
</protein>
<organism evidence="12 13">
    <name type="scientific">Elasticomyces elasticus</name>
    <dbReference type="NCBI Taxonomy" id="574655"/>
    <lineage>
        <taxon>Eukaryota</taxon>
        <taxon>Fungi</taxon>
        <taxon>Dikarya</taxon>
        <taxon>Ascomycota</taxon>
        <taxon>Pezizomycotina</taxon>
        <taxon>Dothideomycetes</taxon>
        <taxon>Dothideomycetidae</taxon>
        <taxon>Mycosphaerellales</taxon>
        <taxon>Teratosphaeriaceae</taxon>
        <taxon>Elasticomyces</taxon>
    </lineage>
</organism>
<dbReference type="EMBL" id="JAVRQU010000006">
    <property type="protein sequence ID" value="KAK5702025.1"/>
    <property type="molecule type" value="Genomic_DNA"/>
</dbReference>
<feature type="region of interest" description="Disordered" evidence="11">
    <location>
        <begin position="125"/>
        <end position="180"/>
    </location>
</feature>
<name>A0AAN7WML6_9PEZI</name>
<keyword evidence="5 10" id="KW-0732">Signal</keyword>
<dbReference type="Pfam" id="PF07519">
    <property type="entry name" value="Tannase"/>
    <property type="match status" value="1"/>
</dbReference>
<comment type="catalytic activity">
    <reaction evidence="9">
        <text>feruloyl-polysaccharide + H2O = ferulate + polysaccharide.</text>
        <dbReference type="EC" id="3.1.1.73"/>
    </reaction>
</comment>
<feature type="region of interest" description="Disordered" evidence="11">
    <location>
        <begin position="27"/>
        <end position="69"/>
    </location>
</feature>
<gene>
    <name evidence="12" type="ORF">LTR97_004843</name>
</gene>
<dbReference type="GO" id="GO:0046872">
    <property type="term" value="F:metal ion binding"/>
    <property type="evidence" value="ECO:0007669"/>
    <property type="project" value="UniProtKB-KW"/>
</dbReference>